<dbReference type="RefSeq" id="WP_373862075.1">
    <property type="nucleotide sequence ID" value="NZ_BJCC01000015.1"/>
</dbReference>
<dbReference type="EMBL" id="BJCC01000015">
    <property type="protein sequence ID" value="GCF94225.1"/>
    <property type="molecule type" value="Genomic_DNA"/>
</dbReference>
<accession>A0A4P5P887</accession>
<dbReference type="AlphaFoldDB" id="A0A4P5P887"/>
<proteinExistence type="predicted"/>
<sequence length="103" mass="11850">MNKTKTFIETKEYKRFAEFCDACIKYKYIGVCYGIPGVGKTVSARHYANWDSIYKQIDFKVNQEIGIDVTKEIIHVNTMFCTAPAERQTKISGDIHTFGVRID</sequence>
<evidence type="ECO:0000313" key="1">
    <source>
        <dbReference type="EMBL" id="GCF94225.1"/>
    </source>
</evidence>
<comment type="caution">
    <text evidence="1">The sequence shown here is derived from an EMBL/GenBank/DDBJ whole genome shotgun (WGS) entry which is preliminary data.</text>
</comment>
<dbReference type="Proteomes" id="UP000290567">
    <property type="component" value="Unassembled WGS sequence"/>
</dbReference>
<organism evidence="1 2">
    <name type="scientific">Enterococcus florum</name>
    <dbReference type="NCBI Taxonomy" id="2480627"/>
    <lineage>
        <taxon>Bacteria</taxon>
        <taxon>Bacillati</taxon>
        <taxon>Bacillota</taxon>
        <taxon>Bacilli</taxon>
        <taxon>Lactobacillales</taxon>
        <taxon>Enterococcaceae</taxon>
        <taxon>Enterococcus</taxon>
    </lineage>
</organism>
<gene>
    <name evidence="1" type="ORF">NRIC_21160</name>
</gene>
<reference evidence="2" key="1">
    <citation type="submission" date="2019-02" db="EMBL/GenBank/DDBJ databases">
        <title>Draft genome sequence of Enterococcus sp. Gos25-1.</title>
        <authorList>
            <person name="Tanaka N."/>
            <person name="Shiwa Y."/>
            <person name="Fujita N."/>
        </authorList>
    </citation>
    <scope>NUCLEOTIDE SEQUENCE [LARGE SCALE GENOMIC DNA]</scope>
    <source>
        <strain evidence="2">Gos25-1</strain>
    </source>
</reference>
<protein>
    <submittedName>
        <fullName evidence="1">Uncharacterized protein</fullName>
    </submittedName>
</protein>
<keyword evidence="2" id="KW-1185">Reference proteome</keyword>
<evidence type="ECO:0000313" key="2">
    <source>
        <dbReference type="Proteomes" id="UP000290567"/>
    </source>
</evidence>
<name>A0A4P5P887_9ENTE</name>